<dbReference type="InterPro" id="IPR036514">
    <property type="entry name" value="SGNH_hydro_sf"/>
</dbReference>
<proteinExistence type="inferred from homology"/>
<keyword evidence="2" id="KW-0378">Hydrolase</keyword>
<name>A0A7D4QRG6_9SPHI</name>
<dbReference type="InterPro" id="IPR037459">
    <property type="entry name" value="RhgT-like"/>
</dbReference>
<dbReference type="SUPFAM" id="SSF52266">
    <property type="entry name" value="SGNH hydrolase"/>
    <property type="match status" value="1"/>
</dbReference>
<dbReference type="EMBL" id="CP054139">
    <property type="protein sequence ID" value="QKJ29569.1"/>
    <property type="molecule type" value="Genomic_DNA"/>
</dbReference>
<dbReference type="InterPro" id="IPR013830">
    <property type="entry name" value="SGNH_hydro"/>
</dbReference>
<dbReference type="Pfam" id="PF13472">
    <property type="entry name" value="Lipase_GDSL_2"/>
    <property type="match status" value="1"/>
</dbReference>
<dbReference type="CDD" id="cd01821">
    <property type="entry name" value="Rhamnogalacturan_acetylesterase_like"/>
    <property type="match status" value="1"/>
</dbReference>
<evidence type="ECO:0000256" key="1">
    <source>
        <dbReference type="ARBA" id="ARBA00008668"/>
    </source>
</evidence>
<reference evidence="4 5" key="1">
    <citation type="submission" date="2020-05" db="EMBL/GenBank/DDBJ databases">
        <title>Mucilaginibacter mali sp. nov.</title>
        <authorList>
            <person name="Kim H.S."/>
            <person name="Lee K.C."/>
            <person name="Suh M.K."/>
            <person name="Kim J.-S."/>
            <person name="Han K.-I."/>
            <person name="Eom M.K."/>
            <person name="Shin Y.K."/>
            <person name="Lee J.-S."/>
        </authorList>
    </citation>
    <scope>NUCLEOTIDE SEQUENCE [LARGE SCALE GENOMIC DNA]</scope>
    <source>
        <strain evidence="4 5">G2-14</strain>
    </source>
</reference>
<evidence type="ECO:0000259" key="3">
    <source>
        <dbReference type="Pfam" id="PF13472"/>
    </source>
</evidence>
<evidence type="ECO:0000313" key="4">
    <source>
        <dbReference type="EMBL" id="QKJ29569.1"/>
    </source>
</evidence>
<accession>A0A7D4QRG6</accession>
<dbReference type="Proteomes" id="UP000505355">
    <property type="component" value="Chromosome"/>
</dbReference>
<dbReference type="KEGG" id="mmab:HQ865_07325"/>
<feature type="domain" description="SGNH hydrolase-type esterase" evidence="3">
    <location>
        <begin position="38"/>
        <end position="230"/>
    </location>
</feature>
<sequence length="265" mass="29626">MKKLFFNRNAVLIMLIFSVFTLFSFALKPDNITVYMAGDSTMADKDVRTYPETGWGMPFKFYFDKTVTVVNVAKNGRSTKSFITEGLWQSIVDKLKAGDYVLVQFGHNDEVPTKKTATTETEFHDNLVRYVTETRAKQAIPILLTPVARRKFDANGKVQGTHDVYSEIVRKVAAEQKVPLIDHDRESQALLQTLGPESSKLLYNHLQPGENPNYPDGKIDDTHFSETGARKMAQIVLNDIKALKLDLADRIVKGANAATVAPAAK</sequence>
<dbReference type="GO" id="GO:0016788">
    <property type="term" value="F:hydrolase activity, acting on ester bonds"/>
    <property type="evidence" value="ECO:0007669"/>
    <property type="project" value="UniProtKB-ARBA"/>
</dbReference>
<dbReference type="AlphaFoldDB" id="A0A7D4QRG6"/>
<evidence type="ECO:0000313" key="5">
    <source>
        <dbReference type="Proteomes" id="UP000505355"/>
    </source>
</evidence>
<gene>
    <name evidence="4" type="ORF">HQ865_07325</name>
</gene>
<organism evidence="4 5">
    <name type="scientific">Mucilaginibacter mali</name>
    <dbReference type="NCBI Taxonomy" id="2740462"/>
    <lineage>
        <taxon>Bacteria</taxon>
        <taxon>Pseudomonadati</taxon>
        <taxon>Bacteroidota</taxon>
        <taxon>Sphingobacteriia</taxon>
        <taxon>Sphingobacteriales</taxon>
        <taxon>Sphingobacteriaceae</taxon>
        <taxon>Mucilaginibacter</taxon>
    </lineage>
</organism>
<keyword evidence="5" id="KW-1185">Reference proteome</keyword>
<dbReference type="Gene3D" id="3.40.50.1110">
    <property type="entry name" value="SGNH hydrolase"/>
    <property type="match status" value="1"/>
</dbReference>
<dbReference type="RefSeq" id="WP_173414261.1">
    <property type="nucleotide sequence ID" value="NZ_CP054139.1"/>
</dbReference>
<protein>
    <submittedName>
        <fullName evidence="4">Rhamnogalacturonan acetylesterase</fullName>
    </submittedName>
</protein>
<comment type="similarity">
    <text evidence="1">Belongs to the 'GDSL' lipolytic enzyme family.</text>
</comment>
<evidence type="ECO:0000256" key="2">
    <source>
        <dbReference type="ARBA" id="ARBA00022801"/>
    </source>
</evidence>
<dbReference type="PANTHER" id="PTHR43695">
    <property type="entry name" value="PUTATIVE (AFU_ORTHOLOGUE AFUA_2G17250)-RELATED"/>
    <property type="match status" value="1"/>
</dbReference>
<dbReference type="PANTHER" id="PTHR43695:SF1">
    <property type="entry name" value="RHAMNOGALACTURONAN ACETYLESTERASE"/>
    <property type="match status" value="1"/>
</dbReference>